<name>A0A922TAP5_9HYPH</name>
<dbReference type="RefSeq" id="WP_037167593.1">
    <property type="nucleotide sequence ID" value="NZ_JOKI01000018.1"/>
</dbReference>
<feature type="signal peptide" evidence="2">
    <location>
        <begin position="1"/>
        <end position="24"/>
    </location>
</feature>
<proteinExistence type="predicted"/>
<accession>A0A922TAP5</accession>
<sequence>MKTTYTILAAALMASAAFATAASAAEGEYYSGAGAAAHATGVDLVTTHSTSAFLPRAMTGSDTIDSGDYFAGSDRHR</sequence>
<dbReference type="EMBL" id="JOKJ01000015">
    <property type="protein sequence ID" value="KEQ06648.1"/>
    <property type="molecule type" value="Genomic_DNA"/>
</dbReference>
<reference evidence="3 4" key="1">
    <citation type="submission" date="2014-06" db="EMBL/GenBank/DDBJ databases">
        <title>Rhizobium pelagicum/R2-400B4.</title>
        <authorList>
            <person name="Kimes N.E."/>
            <person name="Lopez-Perez M."/>
        </authorList>
    </citation>
    <scope>NUCLEOTIDE SEQUENCE [LARGE SCALE GENOMIC DNA]</scope>
    <source>
        <strain evidence="3 4">R2-400B4</strain>
    </source>
</reference>
<keyword evidence="2" id="KW-0732">Signal</keyword>
<dbReference type="OrthoDB" id="8410928at2"/>
<keyword evidence="4" id="KW-1185">Reference proteome</keyword>
<evidence type="ECO:0000256" key="2">
    <source>
        <dbReference type="SAM" id="SignalP"/>
    </source>
</evidence>
<gene>
    <name evidence="3" type="ORF">GV68_06205</name>
</gene>
<dbReference type="AlphaFoldDB" id="A0A922TAP5"/>
<evidence type="ECO:0000256" key="1">
    <source>
        <dbReference type="SAM" id="MobiDB-lite"/>
    </source>
</evidence>
<feature type="chain" id="PRO_5037956032" evidence="2">
    <location>
        <begin position="25"/>
        <end position="77"/>
    </location>
</feature>
<comment type="caution">
    <text evidence="3">The sequence shown here is derived from an EMBL/GenBank/DDBJ whole genome shotgun (WGS) entry which is preliminary data.</text>
</comment>
<evidence type="ECO:0000313" key="3">
    <source>
        <dbReference type="EMBL" id="KEQ06648.1"/>
    </source>
</evidence>
<protein>
    <submittedName>
        <fullName evidence="3">Uncharacterized protein</fullName>
    </submittedName>
</protein>
<evidence type="ECO:0000313" key="4">
    <source>
        <dbReference type="Proteomes" id="UP000052167"/>
    </source>
</evidence>
<feature type="region of interest" description="Disordered" evidence="1">
    <location>
        <begin position="58"/>
        <end position="77"/>
    </location>
</feature>
<dbReference type="Proteomes" id="UP000052167">
    <property type="component" value="Unassembled WGS sequence"/>
</dbReference>
<organism evidence="3 4">
    <name type="scientific">Pseudorhizobium pelagicum</name>
    <dbReference type="NCBI Taxonomy" id="1509405"/>
    <lineage>
        <taxon>Bacteria</taxon>
        <taxon>Pseudomonadati</taxon>
        <taxon>Pseudomonadota</taxon>
        <taxon>Alphaproteobacteria</taxon>
        <taxon>Hyphomicrobiales</taxon>
        <taxon>Rhizobiaceae</taxon>
        <taxon>Rhizobium/Agrobacterium group</taxon>
        <taxon>Pseudorhizobium</taxon>
    </lineage>
</organism>